<accession>A0A166RW72</accession>
<dbReference type="Proteomes" id="UP000076532">
    <property type="component" value="Unassembled WGS sequence"/>
</dbReference>
<organism evidence="1 2">
    <name type="scientific">Athelia psychrophila</name>
    <dbReference type="NCBI Taxonomy" id="1759441"/>
    <lineage>
        <taxon>Eukaryota</taxon>
        <taxon>Fungi</taxon>
        <taxon>Dikarya</taxon>
        <taxon>Basidiomycota</taxon>
        <taxon>Agaricomycotina</taxon>
        <taxon>Agaricomycetes</taxon>
        <taxon>Agaricomycetidae</taxon>
        <taxon>Atheliales</taxon>
        <taxon>Atheliaceae</taxon>
        <taxon>Athelia</taxon>
    </lineage>
</organism>
<protein>
    <submittedName>
        <fullName evidence="1">Uncharacterized protein</fullName>
    </submittedName>
</protein>
<dbReference type="AlphaFoldDB" id="A0A166RW72"/>
<evidence type="ECO:0000313" key="2">
    <source>
        <dbReference type="Proteomes" id="UP000076532"/>
    </source>
</evidence>
<evidence type="ECO:0000313" key="1">
    <source>
        <dbReference type="EMBL" id="KZP28723.1"/>
    </source>
</evidence>
<reference evidence="1 2" key="1">
    <citation type="journal article" date="2016" name="Mol. Biol. Evol.">
        <title>Comparative Genomics of Early-Diverging Mushroom-Forming Fungi Provides Insights into the Origins of Lignocellulose Decay Capabilities.</title>
        <authorList>
            <person name="Nagy L.G."/>
            <person name="Riley R."/>
            <person name="Tritt A."/>
            <person name="Adam C."/>
            <person name="Daum C."/>
            <person name="Floudas D."/>
            <person name="Sun H."/>
            <person name="Yadav J.S."/>
            <person name="Pangilinan J."/>
            <person name="Larsson K.H."/>
            <person name="Matsuura K."/>
            <person name="Barry K."/>
            <person name="Labutti K."/>
            <person name="Kuo R."/>
            <person name="Ohm R.A."/>
            <person name="Bhattacharya S.S."/>
            <person name="Shirouzu T."/>
            <person name="Yoshinaga Y."/>
            <person name="Martin F.M."/>
            <person name="Grigoriev I.V."/>
            <person name="Hibbett D.S."/>
        </authorList>
    </citation>
    <scope>NUCLEOTIDE SEQUENCE [LARGE SCALE GENOMIC DNA]</scope>
    <source>
        <strain evidence="1 2">CBS 109695</strain>
    </source>
</reference>
<proteinExistence type="predicted"/>
<dbReference type="STRING" id="436010.A0A166RW72"/>
<keyword evidence="2" id="KW-1185">Reference proteome</keyword>
<gene>
    <name evidence="1" type="ORF">FIBSPDRAFT_947552</name>
</gene>
<sequence length="181" mass="20073">MPDSRLSLHVYRPKTVNILTQDRIVKSSDKTATLYHMTLVGPSLGWSAKLHRDTQDGPTVFEIAFIGNPYGDDISIGGGNLDISIKRTVGSPWQTRLIEASFPSTEHSFRGTDGQYYCWRSSKWFSLSNSLTCVGPSNLIIATYECRAMALYKDGELTIFDAGLFMKDLLLATCLALRVAV</sequence>
<dbReference type="OrthoDB" id="2612513at2759"/>
<name>A0A166RW72_9AGAM</name>
<dbReference type="EMBL" id="KV417502">
    <property type="protein sequence ID" value="KZP28723.1"/>
    <property type="molecule type" value="Genomic_DNA"/>
</dbReference>